<organism evidence="2 3">
    <name type="scientific">Flavobacterium aquicola</name>
    <dbReference type="NCBI Taxonomy" id="1682742"/>
    <lineage>
        <taxon>Bacteria</taxon>
        <taxon>Pseudomonadati</taxon>
        <taxon>Bacteroidota</taxon>
        <taxon>Flavobacteriia</taxon>
        <taxon>Flavobacteriales</taxon>
        <taxon>Flavobacteriaceae</taxon>
        <taxon>Flavobacterium</taxon>
    </lineage>
</organism>
<dbReference type="RefSeq" id="WP_115814824.1">
    <property type="nucleotide sequence ID" value="NZ_QUNI01000015.1"/>
</dbReference>
<dbReference type="PROSITE" id="PS51257">
    <property type="entry name" value="PROKAR_LIPOPROTEIN"/>
    <property type="match status" value="1"/>
</dbReference>
<keyword evidence="3" id="KW-1185">Reference proteome</keyword>
<dbReference type="Proteomes" id="UP000257136">
    <property type="component" value="Unassembled WGS sequence"/>
</dbReference>
<comment type="caution">
    <text evidence="2">The sequence shown here is derived from an EMBL/GenBank/DDBJ whole genome shotgun (WGS) entry which is preliminary data.</text>
</comment>
<feature type="domain" description="DUF6438" evidence="1">
    <location>
        <begin position="154"/>
        <end position="260"/>
    </location>
</feature>
<proteinExistence type="predicted"/>
<dbReference type="EMBL" id="QUNI01000015">
    <property type="protein sequence ID" value="REG92206.1"/>
    <property type="molecule type" value="Genomic_DNA"/>
</dbReference>
<protein>
    <recommendedName>
        <fullName evidence="1">DUF6438 domain-containing protein</fullName>
    </recommendedName>
</protein>
<evidence type="ECO:0000313" key="2">
    <source>
        <dbReference type="EMBL" id="REG92206.1"/>
    </source>
</evidence>
<evidence type="ECO:0000259" key="1">
    <source>
        <dbReference type="Pfam" id="PF20033"/>
    </source>
</evidence>
<dbReference type="AlphaFoldDB" id="A0A3E0E5G2"/>
<gene>
    <name evidence="2" type="ORF">C8P67_11548</name>
</gene>
<dbReference type="InterPro" id="IPR045497">
    <property type="entry name" value="DUF6438"/>
</dbReference>
<reference evidence="2 3" key="1">
    <citation type="submission" date="2018-08" db="EMBL/GenBank/DDBJ databases">
        <title>Genomic Encyclopedia of Archaeal and Bacterial Type Strains, Phase II (KMG-II): from individual species to whole genera.</title>
        <authorList>
            <person name="Goeker M."/>
        </authorList>
    </citation>
    <scope>NUCLEOTIDE SEQUENCE [LARGE SCALE GENOMIC DNA]</scope>
    <source>
        <strain evidence="2 3">DSM 100880</strain>
    </source>
</reference>
<dbReference type="OrthoDB" id="7172369at2"/>
<dbReference type="Pfam" id="PF20033">
    <property type="entry name" value="DUF6438"/>
    <property type="match status" value="1"/>
</dbReference>
<accession>A0A3E0E5G2</accession>
<name>A0A3E0E5G2_9FLAO</name>
<sequence length="381" mass="45032">MKVTTLFLLIITLISCNSKSNKYDELILGDWIEVLEKVQTQRNENGIKLPPKLNRNTVLGYSFAKKGIVENKLGYFDRSRKDKDGRTKTKFLGTTTKYKIENDSLKTYNLIDKKWFNAKILKLTKDTLILEYKDKSKDKFIRKKYKTDNIKSFDKIIISTSGCYGFCPVRDIIISKSGEIFYYGKMYVDKKGFFKSKISTKDFLKIENDFKKANYMNLKDEYIASHTDDMTITVTFVKNDQILKTITDYGNESPTELKWAVLPTLFLDQQIKLEQINNSKVYMDFGYCNFIDGNQLIELTKSECFYLKILLLSCREVKKDFKSKYIIHYWENETEKKMKTDGQYFKFEIEKGKFIILDLGYNFLDKNNLLKRIRKKNEYDF</sequence>
<evidence type="ECO:0000313" key="3">
    <source>
        <dbReference type="Proteomes" id="UP000257136"/>
    </source>
</evidence>